<accession>A4VPA5</accession>
<organism evidence="2 3">
    <name type="scientific">Stutzerimonas stutzeri (strain A1501)</name>
    <name type="common">Pseudomonas stutzeri</name>
    <dbReference type="NCBI Taxonomy" id="379731"/>
    <lineage>
        <taxon>Bacteria</taxon>
        <taxon>Pseudomonadati</taxon>
        <taxon>Pseudomonadota</taxon>
        <taxon>Gammaproteobacteria</taxon>
        <taxon>Pseudomonadales</taxon>
        <taxon>Pseudomonadaceae</taxon>
        <taxon>Stutzerimonas</taxon>
    </lineage>
</organism>
<dbReference type="Proteomes" id="UP000000233">
    <property type="component" value="Chromosome"/>
</dbReference>
<evidence type="ECO:0000313" key="3">
    <source>
        <dbReference type="Proteomes" id="UP000000233"/>
    </source>
</evidence>
<name>A4VPA5_STUS1</name>
<dbReference type="eggNOG" id="ENOG5030232">
    <property type="taxonomic scope" value="Bacteria"/>
</dbReference>
<gene>
    <name evidence="2" type="ordered locus">PST_3168</name>
</gene>
<dbReference type="EMBL" id="CP000304">
    <property type="protein sequence ID" value="ABP80806.1"/>
    <property type="molecule type" value="Genomic_DNA"/>
</dbReference>
<evidence type="ECO:0008006" key="4">
    <source>
        <dbReference type="Google" id="ProtNLM"/>
    </source>
</evidence>
<protein>
    <recommendedName>
        <fullName evidence="4">Multidrug transporter</fullName>
    </recommendedName>
</protein>
<dbReference type="KEGG" id="psa:PST_3168"/>
<feature type="transmembrane region" description="Helical" evidence="1">
    <location>
        <begin position="44"/>
        <end position="63"/>
    </location>
</feature>
<keyword evidence="1" id="KW-1133">Transmembrane helix</keyword>
<feature type="transmembrane region" description="Helical" evidence="1">
    <location>
        <begin position="19"/>
        <end position="37"/>
    </location>
</feature>
<dbReference type="HOGENOM" id="CLU_143501_0_0_6"/>
<sequence length="175" mass="19612">MVHIVTEDFHAALPLVRRYTAMLIGALLILTWLVLLIRYPFRAVPISLGAVLGLVLVAGWVLWQEHREEQLLARIEIQLSHDPQRCSGAQPLHVSLHNHTDKALRSLQWEVAAYSPGSRTNLARSAFDAPTYQGPGDLQPGARWESCLPLPLLRSGYRAATLEFHAERLQGHFAN</sequence>
<keyword evidence="3" id="KW-1185">Reference proteome</keyword>
<evidence type="ECO:0000256" key="1">
    <source>
        <dbReference type="SAM" id="Phobius"/>
    </source>
</evidence>
<proteinExistence type="predicted"/>
<reference evidence="2 3" key="1">
    <citation type="journal article" date="2008" name="Proc. Natl. Acad. Sci. U.S.A.">
        <title>Nitrogen fixation island and rhizosphere competence traits in the genome of root-associated Pseudomonas stutzeri A1501.</title>
        <authorList>
            <person name="Yan Y."/>
            <person name="Yang J."/>
            <person name="Dou Y."/>
            <person name="Chen M."/>
            <person name="Ping S."/>
            <person name="Peng J."/>
            <person name="Lu W."/>
            <person name="Zhang W."/>
            <person name="Yao Z."/>
            <person name="Li H."/>
            <person name="Liu W."/>
            <person name="He S."/>
            <person name="Geng L."/>
            <person name="Zhang X."/>
            <person name="Yang F."/>
            <person name="Yu H."/>
            <person name="Zhan Y."/>
            <person name="Li D."/>
            <person name="Lin Z."/>
            <person name="Wang Y."/>
            <person name="Elmerich C."/>
            <person name="Lin M."/>
            <person name="Jin Q."/>
        </authorList>
    </citation>
    <scope>NUCLEOTIDE SEQUENCE [LARGE SCALE GENOMIC DNA]</scope>
    <source>
        <strain evidence="2 3">A1501</strain>
    </source>
</reference>
<keyword evidence="1" id="KW-0812">Transmembrane</keyword>
<evidence type="ECO:0000313" key="2">
    <source>
        <dbReference type="EMBL" id="ABP80806.1"/>
    </source>
</evidence>
<keyword evidence="1" id="KW-0472">Membrane</keyword>
<dbReference type="AlphaFoldDB" id="A4VPA5"/>